<name>A0A8H3U7M2_VENIN</name>
<feature type="region of interest" description="Disordered" evidence="1">
    <location>
        <begin position="86"/>
        <end position="129"/>
    </location>
</feature>
<comment type="caution">
    <text evidence="2">The sequence shown here is derived from an EMBL/GenBank/DDBJ whole genome shotgun (WGS) entry which is preliminary data.</text>
</comment>
<organism evidence="2 3">
    <name type="scientific">Venturia inaequalis</name>
    <name type="common">Apple scab fungus</name>
    <dbReference type="NCBI Taxonomy" id="5025"/>
    <lineage>
        <taxon>Eukaryota</taxon>
        <taxon>Fungi</taxon>
        <taxon>Dikarya</taxon>
        <taxon>Ascomycota</taxon>
        <taxon>Pezizomycotina</taxon>
        <taxon>Dothideomycetes</taxon>
        <taxon>Pleosporomycetidae</taxon>
        <taxon>Venturiales</taxon>
        <taxon>Venturiaceae</taxon>
        <taxon>Venturia</taxon>
    </lineage>
</organism>
<feature type="region of interest" description="Disordered" evidence="1">
    <location>
        <begin position="182"/>
        <end position="208"/>
    </location>
</feature>
<evidence type="ECO:0000313" key="3">
    <source>
        <dbReference type="Proteomes" id="UP000433883"/>
    </source>
</evidence>
<dbReference type="AlphaFoldDB" id="A0A8H3U7M2"/>
<protein>
    <submittedName>
        <fullName evidence="2">Uncharacterized protein</fullName>
    </submittedName>
</protein>
<reference evidence="2 3" key="1">
    <citation type="submission" date="2019-11" db="EMBL/GenBank/DDBJ databases">
        <title>Venturia inaequalis Genome Resource.</title>
        <authorList>
            <person name="Lichtner F.J."/>
        </authorList>
    </citation>
    <scope>NUCLEOTIDE SEQUENCE [LARGE SCALE GENOMIC DNA]</scope>
    <source>
        <strain evidence="2">Bline_iso_100314</strain>
    </source>
</reference>
<accession>A0A8H3U7M2</accession>
<feature type="compositionally biased region" description="Basic and acidic residues" evidence="1">
    <location>
        <begin position="187"/>
        <end position="198"/>
    </location>
</feature>
<sequence>MEGEILSPLSKLIERAQALEYSLSTATQERGERVDSLQQRPSQEGNEPSKSFLAPSEGEWIAASLPCPRNNTTSIQDRRDVVAREFSPLLSDVENDNYESEEETPPPLPPRPGTTQGSKRVQSVPQYGRTEKSHALVEFRDKVSKFAKKLRKKLVKIFDGTSHSRRGKYGKQRDDQHKALLSARTHKKEDTTEVRDKTPLTPTQQRERRDTKGVYLAPGTYSHEVVIYKRKKARVAKTWRRRKLPIIVVTFEDGWEGWSKLVVH</sequence>
<feature type="compositionally biased region" description="Polar residues" evidence="1">
    <location>
        <begin position="36"/>
        <end position="49"/>
    </location>
</feature>
<evidence type="ECO:0000256" key="1">
    <source>
        <dbReference type="SAM" id="MobiDB-lite"/>
    </source>
</evidence>
<feature type="compositionally biased region" description="Acidic residues" evidence="1">
    <location>
        <begin position="93"/>
        <end position="104"/>
    </location>
</feature>
<dbReference type="EMBL" id="WNWQ01000801">
    <property type="protein sequence ID" value="KAE9963679.1"/>
    <property type="molecule type" value="Genomic_DNA"/>
</dbReference>
<dbReference type="Proteomes" id="UP000433883">
    <property type="component" value="Unassembled WGS sequence"/>
</dbReference>
<evidence type="ECO:0000313" key="2">
    <source>
        <dbReference type="EMBL" id="KAE9963679.1"/>
    </source>
</evidence>
<proteinExistence type="predicted"/>
<feature type="region of interest" description="Disordered" evidence="1">
    <location>
        <begin position="23"/>
        <end position="57"/>
    </location>
</feature>
<gene>
    <name evidence="2" type="ORF">BLS_009079</name>
</gene>
<feature type="compositionally biased region" description="Polar residues" evidence="1">
    <location>
        <begin position="113"/>
        <end position="125"/>
    </location>
</feature>